<evidence type="ECO:0000259" key="1">
    <source>
        <dbReference type="Pfam" id="PF01370"/>
    </source>
</evidence>
<dbReference type="InterPro" id="IPR051783">
    <property type="entry name" value="NAD(P)-dependent_oxidoreduct"/>
</dbReference>
<sequence length="315" mass="33807">MRILVAGATGAIGRPLIAQLHSAGHDVVALTRTPEKARILAEQGVEPAIADVFDAGALKAAVIRAQPEVVIEQLTSLPKTYTPETMQAAAALNDRIRLEGGANVLAAAQAAGVRRYIRQSIAFLATPGTGLADEETPLALDASPAVADGTRKLNEIERRLLGNPTLEGIVLRYGFFYGPGTWYATDGDVASQVRQQQFPIVGNGEGVWSWVHIEDAAFATVAAVDRGNPGIYLIADDRPLEVRVWLPAYAQWLNAPPPPQVSVEDALRISGADAVYYGTQLRGVSNAKAKRELNFQPRSLEWLVKTSVEEGQLTI</sequence>
<dbReference type="Gene3D" id="3.40.50.720">
    <property type="entry name" value="NAD(P)-binding Rossmann-like Domain"/>
    <property type="match status" value="1"/>
</dbReference>
<accession>K9VL11</accession>
<evidence type="ECO:0000313" key="3">
    <source>
        <dbReference type="Proteomes" id="UP000010478"/>
    </source>
</evidence>
<dbReference type="OrthoDB" id="9807212at2"/>
<dbReference type="SUPFAM" id="SSF51735">
    <property type="entry name" value="NAD(P)-binding Rossmann-fold domains"/>
    <property type="match status" value="1"/>
</dbReference>
<dbReference type="STRING" id="179408.Osc7112_4309"/>
<protein>
    <submittedName>
        <fullName evidence="2">NAD-dependent epimerase/dehydratase</fullName>
    </submittedName>
</protein>
<dbReference type="PANTHER" id="PTHR48079">
    <property type="entry name" value="PROTEIN YEEZ"/>
    <property type="match status" value="1"/>
</dbReference>
<dbReference type="GO" id="GO:0004029">
    <property type="term" value="F:aldehyde dehydrogenase (NAD+) activity"/>
    <property type="evidence" value="ECO:0007669"/>
    <property type="project" value="TreeGrafter"/>
</dbReference>
<gene>
    <name evidence="2" type="ORF">Osc7112_4309</name>
</gene>
<dbReference type="RefSeq" id="WP_015177864.1">
    <property type="nucleotide sequence ID" value="NC_019729.1"/>
</dbReference>
<feature type="domain" description="NAD-dependent epimerase/dehydratase" evidence="1">
    <location>
        <begin position="3"/>
        <end position="235"/>
    </location>
</feature>
<dbReference type="GO" id="GO:0005737">
    <property type="term" value="C:cytoplasm"/>
    <property type="evidence" value="ECO:0007669"/>
    <property type="project" value="TreeGrafter"/>
</dbReference>
<dbReference type="eggNOG" id="COG0451">
    <property type="taxonomic scope" value="Bacteria"/>
</dbReference>
<dbReference type="InterPro" id="IPR036291">
    <property type="entry name" value="NAD(P)-bd_dom_sf"/>
</dbReference>
<dbReference type="HOGENOM" id="CLU_007383_12_4_3"/>
<proteinExistence type="predicted"/>
<organism evidence="2 3">
    <name type="scientific">Phormidium nigroviride PCC 7112</name>
    <dbReference type="NCBI Taxonomy" id="179408"/>
    <lineage>
        <taxon>Bacteria</taxon>
        <taxon>Bacillati</taxon>
        <taxon>Cyanobacteriota</taxon>
        <taxon>Cyanophyceae</taxon>
        <taxon>Oscillatoriophycideae</taxon>
        <taxon>Oscillatoriales</taxon>
        <taxon>Oscillatoriaceae</taxon>
        <taxon>Phormidium</taxon>
    </lineage>
</organism>
<dbReference type="KEGG" id="oni:Osc7112_4309"/>
<dbReference type="Pfam" id="PF01370">
    <property type="entry name" value="Epimerase"/>
    <property type="match status" value="1"/>
</dbReference>
<dbReference type="PATRIC" id="fig|179408.3.peg.5351"/>
<name>K9VL11_9CYAN</name>
<dbReference type="AlphaFoldDB" id="K9VL11"/>
<reference evidence="2 3" key="1">
    <citation type="submission" date="2012-05" db="EMBL/GenBank/DDBJ databases">
        <title>Finished chromosome of genome of Oscillatoria sp. PCC 7112.</title>
        <authorList>
            <consortium name="US DOE Joint Genome Institute"/>
            <person name="Gugger M."/>
            <person name="Coursin T."/>
            <person name="Rippka R."/>
            <person name="Tandeau De Marsac N."/>
            <person name="Huntemann M."/>
            <person name="Wei C.-L."/>
            <person name="Han J."/>
            <person name="Detter J.C."/>
            <person name="Han C."/>
            <person name="Tapia R."/>
            <person name="Davenport K."/>
            <person name="Daligault H."/>
            <person name="Erkkila T."/>
            <person name="Gu W."/>
            <person name="Munk A.C.C."/>
            <person name="Teshima H."/>
            <person name="Xu Y."/>
            <person name="Chain P."/>
            <person name="Chen A."/>
            <person name="Krypides N."/>
            <person name="Mavromatis K."/>
            <person name="Markowitz V."/>
            <person name="Szeto E."/>
            <person name="Ivanova N."/>
            <person name="Mikhailova N."/>
            <person name="Ovchinnikova G."/>
            <person name="Pagani I."/>
            <person name="Pati A."/>
            <person name="Goodwin L."/>
            <person name="Peters L."/>
            <person name="Pitluck S."/>
            <person name="Woyke T."/>
            <person name="Kerfeld C."/>
        </authorList>
    </citation>
    <scope>NUCLEOTIDE SEQUENCE [LARGE SCALE GENOMIC DNA]</scope>
    <source>
        <strain evidence="2 3">PCC 7112</strain>
    </source>
</reference>
<dbReference type="PANTHER" id="PTHR48079:SF6">
    <property type="entry name" value="NAD(P)-BINDING DOMAIN-CONTAINING PROTEIN-RELATED"/>
    <property type="match status" value="1"/>
</dbReference>
<dbReference type="EMBL" id="CP003614">
    <property type="protein sequence ID" value="AFZ08621.1"/>
    <property type="molecule type" value="Genomic_DNA"/>
</dbReference>
<keyword evidence="3" id="KW-1185">Reference proteome</keyword>
<dbReference type="Proteomes" id="UP000010478">
    <property type="component" value="Chromosome"/>
</dbReference>
<evidence type="ECO:0000313" key="2">
    <source>
        <dbReference type="EMBL" id="AFZ08621.1"/>
    </source>
</evidence>
<dbReference type="InterPro" id="IPR001509">
    <property type="entry name" value="Epimerase_deHydtase"/>
</dbReference>